<dbReference type="RefSeq" id="WP_132222623.1">
    <property type="nucleotide sequence ID" value="NZ_SMGO01000002.1"/>
</dbReference>
<feature type="domain" description="DUF7133" evidence="6">
    <location>
        <begin position="91"/>
        <end position="251"/>
    </location>
</feature>
<dbReference type="InterPro" id="IPR011041">
    <property type="entry name" value="Quinoprot_gluc/sorb_DH_b-prop"/>
</dbReference>
<keyword evidence="8" id="KW-1185">Reference proteome</keyword>
<dbReference type="EMBL" id="SMGO01000002">
    <property type="protein sequence ID" value="TCK82628.1"/>
    <property type="molecule type" value="Genomic_DNA"/>
</dbReference>
<dbReference type="PANTHER" id="PTHR33546">
    <property type="entry name" value="LARGE, MULTIFUNCTIONAL SECRETED PROTEIN-RELATED"/>
    <property type="match status" value="1"/>
</dbReference>
<feature type="domain" description="Blue (type 1) copper" evidence="5">
    <location>
        <begin position="574"/>
        <end position="683"/>
    </location>
</feature>
<dbReference type="InterPro" id="IPR000923">
    <property type="entry name" value="BlueCu_1"/>
</dbReference>
<dbReference type="Gene3D" id="2.120.10.30">
    <property type="entry name" value="TolB, C-terminal domain"/>
    <property type="match status" value="1"/>
</dbReference>
<proteinExistence type="predicted"/>
<dbReference type="InterPro" id="IPR011042">
    <property type="entry name" value="6-blade_b-propeller_TolB-like"/>
</dbReference>
<dbReference type="PROSITE" id="PS00196">
    <property type="entry name" value="COPPER_BLUE"/>
    <property type="match status" value="1"/>
</dbReference>
<keyword evidence="2" id="KW-0479">Metal-binding</keyword>
<evidence type="ECO:0000313" key="7">
    <source>
        <dbReference type="EMBL" id="TCK82628.1"/>
    </source>
</evidence>
<organism evidence="7 8">
    <name type="scientific">Albibacterium bauzanense</name>
    <dbReference type="NCBI Taxonomy" id="653929"/>
    <lineage>
        <taxon>Bacteria</taxon>
        <taxon>Pseudomonadati</taxon>
        <taxon>Bacteroidota</taxon>
        <taxon>Sphingobacteriia</taxon>
        <taxon>Sphingobacteriales</taxon>
        <taxon>Sphingobacteriaceae</taxon>
        <taxon>Albibacterium</taxon>
    </lineage>
</organism>
<keyword evidence="4" id="KW-0186">Copper</keyword>
<keyword evidence="3" id="KW-0249">Electron transport</keyword>
<evidence type="ECO:0000256" key="1">
    <source>
        <dbReference type="ARBA" id="ARBA00022448"/>
    </source>
</evidence>
<dbReference type="InterPro" id="IPR055557">
    <property type="entry name" value="DUF7133"/>
</dbReference>
<dbReference type="Proteomes" id="UP000294616">
    <property type="component" value="Unassembled WGS sequence"/>
</dbReference>
<dbReference type="GO" id="GO:0009055">
    <property type="term" value="F:electron transfer activity"/>
    <property type="evidence" value="ECO:0007669"/>
    <property type="project" value="InterPro"/>
</dbReference>
<dbReference type="PANTHER" id="PTHR33546:SF1">
    <property type="entry name" value="LARGE, MULTIFUNCTIONAL SECRETED PROTEIN"/>
    <property type="match status" value="1"/>
</dbReference>
<evidence type="ECO:0000259" key="5">
    <source>
        <dbReference type="Pfam" id="PF00127"/>
    </source>
</evidence>
<evidence type="ECO:0000256" key="3">
    <source>
        <dbReference type="ARBA" id="ARBA00022982"/>
    </source>
</evidence>
<dbReference type="Gene3D" id="2.60.40.420">
    <property type="entry name" value="Cupredoxins - blue copper proteins"/>
    <property type="match status" value="1"/>
</dbReference>
<evidence type="ECO:0000256" key="4">
    <source>
        <dbReference type="ARBA" id="ARBA00023008"/>
    </source>
</evidence>
<sequence length="685" mass="76052">MNLKINYIKYLAVIGVLYSTISFGQNNSINNSTANDTVKIYTENDIYRLSTVPIPQGLLLEVGGMTFLPSGSLAVSTRRGEVWIIDNTSMKDRRQPTYRLFAQGLHEPLGLNYIKGDIYAVQRSELTRLRDSDGDGKADQYETMYSWPLSETGNYHEYAYGPLLDKNGDMIVALNLGWNGNSESLSKWHGWMLKFSPDFKMTPFAAGFRSPAGMGLNSSGDIFYSDNQGHWVGSGFISHVAERDFMGNPSSLKWSGEPESNITLKPSDIPDTGKPMFEVAKTVKGIKTPAVWFPHTILGISTSGILNYNNEGKMGPFEDQLFVGDQGHSKIMRVFLEKVKGVYQGVVFPFREGFSSGILRMNWGPDGAMFVGMTSRGWGSTGSAPFGLQKLEWTGVMPFEMKTIKAQPDGFEIEFTLPVDEKSARDVSSYSIGDFIYKYHSTYGSPPINQADRAIKAIVVSEDKMRVRLVLDSLKEGYIHEIKAEGVLSAEQRPLLHNFGYYTLNNIPNGEKVIITDDNRVEMSMGHDHESMVSNSNTTQAVKDQEVLGKHTVQMPANWGGKADLTITLRTLSGLKFSTDNITVKVGTKLKLVFNNNDDMLHNFVMTEVGAGNEIGELALKLGVQGEKMNYVPNSSKVIAYTKILQPGETQAIYLNVPNTPGVYPYICSYPGHYLVMRGVIRVVK</sequence>
<dbReference type="AlphaFoldDB" id="A0A4R1LTI3"/>
<reference evidence="7 8" key="1">
    <citation type="submission" date="2019-03" db="EMBL/GenBank/DDBJ databases">
        <title>Genomic Encyclopedia of Archaeal and Bacterial Type Strains, Phase II (KMG-II): from individual species to whole genera.</title>
        <authorList>
            <person name="Goeker M."/>
        </authorList>
    </citation>
    <scope>NUCLEOTIDE SEQUENCE [LARGE SCALE GENOMIC DNA]</scope>
    <source>
        <strain evidence="7 8">DSM 22554</strain>
    </source>
</reference>
<gene>
    <name evidence="7" type="ORF">C8N28_1212</name>
</gene>
<dbReference type="InterPro" id="IPR028871">
    <property type="entry name" value="BlueCu_1_BS"/>
</dbReference>
<dbReference type="SUPFAM" id="SSF50952">
    <property type="entry name" value="Soluble quinoprotein glucose dehydrogenase"/>
    <property type="match status" value="1"/>
</dbReference>
<dbReference type="GO" id="GO:0005507">
    <property type="term" value="F:copper ion binding"/>
    <property type="evidence" value="ECO:0007669"/>
    <property type="project" value="InterPro"/>
</dbReference>
<dbReference type="InterPro" id="IPR008972">
    <property type="entry name" value="Cupredoxin"/>
</dbReference>
<comment type="caution">
    <text evidence="7">The sequence shown here is derived from an EMBL/GenBank/DDBJ whole genome shotgun (WGS) entry which is preliminary data.</text>
</comment>
<dbReference type="CDD" id="cd04233">
    <property type="entry name" value="Auracyanin"/>
    <property type="match status" value="1"/>
</dbReference>
<keyword evidence="1" id="KW-0813">Transport</keyword>
<dbReference type="OrthoDB" id="9814063at2"/>
<dbReference type="Pfam" id="PF23500">
    <property type="entry name" value="DUF7133"/>
    <property type="match status" value="1"/>
</dbReference>
<evidence type="ECO:0000259" key="6">
    <source>
        <dbReference type="Pfam" id="PF23500"/>
    </source>
</evidence>
<dbReference type="SUPFAM" id="SSF49503">
    <property type="entry name" value="Cupredoxins"/>
    <property type="match status" value="1"/>
</dbReference>
<dbReference type="Pfam" id="PF00127">
    <property type="entry name" value="Copper-bind"/>
    <property type="match status" value="1"/>
</dbReference>
<accession>A0A4R1LTI3</accession>
<evidence type="ECO:0000313" key="8">
    <source>
        <dbReference type="Proteomes" id="UP000294616"/>
    </source>
</evidence>
<evidence type="ECO:0000256" key="2">
    <source>
        <dbReference type="ARBA" id="ARBA00022723"/>
    </source>
</evidence>
<protein>
    <submittedName>
        <fullName evidence="7">Glucose/arabinose dehydrogenase</fullName>
    </submittedName>
</protein>
<name>A0A4R1LTI3_9SPHI</name>